<dbReference type="EMBL" id="UOFK01000294">
    <property type="protein sequence ID" value="VAW82033.1"/>
    <property type="molecule type" value="Genomic_DNA"/>
</dbReference>
<reference evidence="1" key="1">
    <citation type="submission" date="2018-06" db="EMBL/GenBank/DDBJ databases">
        <authorList>
            <person name="Zhirakovskaya E."/>
        </authorList>
    </citation>
    <scope>NUCLEOTIDE SEQUENCE</scope>
</reference>
<proteinExistence type="predicted"/>
<protein>
    <submittedName>
        <fullName evidence="1">Uncharacterized protein</fullName>
    </submittedName>
</protein>
<accession>A0A3B0Z1A0</accession>
<dbReference type="AlphaFoldDB" id="A0A3B0Z1A0"/>
<gene>
    <name evidence="1" type="ORF">MNBD_GAMMA13-2116</name>
</gene>
<evidence type="ECO:0000313" key="1">
    <source>
        <dbReference type="EMBL" id="VAW82033.1"/>
    </source>
</evidence>
<name>A0A3B0Z1A0_9ZZZZ</name>
<sequence>MAAVIVDVAINHGNVALADIALLEQLVQCALYGFTSCHDHNARCLHIQPVDTLKLRPPLACSCEQ</sequence>
<organism evidence="1">
    <name type="scientific">hydrothermal vent metagenome</name>
    <dbReference type="NCBI Taxonomy" id="652676"/>
    <lineage>
        <taxon>unclassified sequences</taxon>
        <taxon>metagenomes</taxon>
        <taxon>ecological metagenomes</taxon>
    </lineage>
</organism>